<evidence type="ECO:0000313" key="1">
    <source>
        <dbReference type="EMBL" id="KAL1640696.1"/>
    </source>
</evidence>
<keyword evidence="2" id="KW-1185">Reference proteome</keyword>
<gene>
    <name evidence="1" type="ORF">SLS58_006710</name>
</gene>
<protein>
    <submittedName>
        <fullName evidence="1">Uncharacterized protein</fullName>
    </submittedName>
</protein>
<dbReference type="Proteomes" id="UP001521184">
    <property type="component" value="Unassembled WGS sequence"/>
</dbReference>
<name>A0ABR3TM86_9PEZI</name>
<reference evidence="1 2" key="1">
    <citation type="journal article" date="2023" name="Plant Dis.">
        <title>First Report of Diplodia intermedia Causing Canker and Dieback Diseases on Apple Trees in Canada.</title>
        <authorList>
            <person name="Ellouze W."/>
            <person name="Ilyukhin E."/>
            <person name="Sulman M."/>
            <person name="Ali S."/>
        </authorList>
    </citation>
    <scope>NUCLEOTIDE SEQUENCE [LARGE SCALE GENOMIC DNA]</scope>
    <source>
        <strain evidence="1 2">M45-28</strain>
    </source>
</reference>
<evidence type="ECO:0000313" key="2">
    <source>
        <dbReference type="Proteomes" id="UP001521184"/>
    </source>
</evidence>
<comment type="caution">
    <text evidence="1">The sequence shown here is derived from an EMBL/GenBank/DDBJ whole genome shotgun (WGS) entry which is preliminary data.</text>
</comment>
<organism evidence="1 2">
    <name type="scientific">Diplodia intermedia</name>
    <dbReference type="NCBI Taxonomy" id="856260"/>
    <lineage>
        <taxon>Eukaryota</taxon>
        <taxon>Fungi</taxon>
        <taxon>Dikarya</taxon>
        <taxon>Ascomycota</taxon>
        <taxon>Pezizomycotina</taxon>
        <taxon>Dothideomycetes</taxon>
        <taxon>Dothideomycetes incertae sedis</taxon>
        <taxon>Botryosphaeriales</taxon>
        <taxon>Botryosphaeriaceae</taxon>
        <taxon>Diplodia</taxon>
    </lineage>
</organism>
<accession>A0ABR3TM86</accession>
<dbReference type="EMBL" id="JAKEKT020000047">
    <property type="protein sequence ID" value="KAL1640696.1"/>
    <property type="molecule type" value="Genomic_DNA"/>
</dbReference>
<sequence>MPYPSKPSTASAEASHGPYMAAEEAIAILSKIWTPNVRMWKYRGCQLGDEPRQWPPRILAALAVLAQTAGPANRIRAMQMISIAMGNMAYTTPTPEHISRATELIKAVQHPQQPQAQQQHGGTVNYSQHPVINAVNSPGAALPAAVKSEAAGTAAGDEKDKEIAALRASMVKMKKEMMQKDLRVDEAEMKWFNMDATFAVMTADRDMHIMHFDVAEMHRKRLEKEKAAMASALSSKDLVIGVLTRQRDEAVANAADLEMQLATLKDTTVLKDDI</sequence>
<proteinExistence type="predicted"/>